<dbReference type="AlphaFoldDB" id="A0A839NJ53"/>
<organism evidence="3 4">
    <name type="scientific">Flexivirga oryzae</name>
    <dbReference type="NCBI Taxonomy" id="1794944"/>
    <lineage>
        <taxon>Bacteria</taxon>
        <taxon>Bacillati</taxon>
        <taxon>Actinomycetota</taxon>
        <taxon>Actinomycetes</taxon>
        <taxon>Micrococcales</taxon>
        <taxon>Dermacoccaceae</taxon>
        <taxon>Flexivirga</taxon>
    </lineage>
</organism>
<reference evidence="3 4" key="1">
    <citation type="submission" date="2020-08" db="EMBL/GenBank/DDBJ databases">
        <title>Sequencing the genomes of 1000 actinobacteria strains.</title>
        <authorList>
            <person name="Klenk H.-P."/>
        </authorList>
    </citation>
    <scope>NUCLEOTIDE SEQUENCE [LARGE SCALE GENOMIC DNA]</scope>
    <source>
        <strain evidence="3 4">DSM 105369</strain>
    </source>
</reference>
<protein>
    <recommendedName>
        <fullName evidence="2">DUF3592 domain-containing protein</fullName>
    </recommendedName>
</protein>
<evidence type="ECO:0000313" key="4">
    <source>
        <dbReference type="Proteomes" id="UP000559182"/>
    </source>
</evidence>
<gene>
    <name evidence="3" type="ORF">FHU39_004717</name>
</gene>
<dbReference type="InterPro" id="IPR021994">
    <property type="entry name" value="DUF3592"/>
</dbReference>
<dbReference type="EMBL" id="JACHVQ010000006">
    <property type="protein sequence ID" value="MBB2894671.1"/>
    <property type="molecule type" value="Genomic_DNA"/>
</dbReference>
<keyword evidence="1" id="KW-0472">Membrane</keyword>
<evidence type="ECO:0000259" key="2">
    <source>
        <dbReference type="Pfam" id="PF12158"/>
    </source>
</evidence>
<evidence type="ECO:0000313" key="3">
    <source>
        <dbReference type="EMBL" id="MBB2894671.1"/>
    </source>
</evidence>
<accession>A0A839NJ53</accession>
<keyword evidence="4" id="KW-1185">Reference proteome</keyword>
<dbReference type="RefSeq" id="WP_183323095.1">
    <property type="nucleotide sequence ID" value="NZ_JACHVQ010000006.1"/>
</dbReference>
<dbReference type="Pfam" id="PF12158">
    <property type="entry name" value="DUF3592"/>
    <property type="match status" value="1"/>
</dbReference>
<evidence type="ECO:0000256" key="1">
    <source>
        <dbReference type="SAM" id="Phobius"/>
    </source>
</evidence>
<keyword evidence="1" id="KW-0812">Transmembrane</keyword>
<sequence length="121" mass="12912">MPRTSPERPAFLGTWWEKVLAVVVLVAAVLLALQWWNGRGSSGPARPGMAPAAVLEQGTATGGETDLTVRYTVDGKSHQVTAPVNANAFRAQGRVAWVCYAPSDPTDASIRLPEDPLCGQR</sequence>
<feature type="transmembrane region" description="Helical" evidence="1">
    <location>
        <begin position="15"/>
        <end position="36"/>
    </location>
</feature>
<keyword evidence="1" id="KW-1133">Transmembrane helix</keyword>
<name>A0A839NJ53_9MICO</name>
<comment type="caution">
    <text evidence="3">The sequence shown here is derived from an EMBL/GenBank/DDBJ whole genome shotgun (WGS) entry which is preliminary data.</text>
</comment>
<dbReference type="Proteomes" id="UP000559182">
    <property type="component" value="Unassembled WGS sequence"/>
</dbReference>
<feature type="domain" description="DUF3592" evidence="2">
    <location>
        <begin position="52"/>
        <end position="110"/>
    </location>
</feature>
<proteinExistence type="predicted"/>